<accession>A0A7K9RDD8</accession>
<evidence type="ECO:0000256" key="1">
    <source>
        <dbReference type="PROSITE-ProRule" id="PRU00339"/>
    </source>
</evidence>
<dbReference type="Gene3D" id="1.25.40.10">
    <property type="entry name" value="Tetratricopeptide repeat domain"/>
    <property type="match status" value="4"/>
</dbReference>
<reference evidence="3 4" key="1">
    <citation type="submission" date="2019-09" db="EMBL/GenBank/DDBJ databases">
        <title>Bird 10,000 Genomes (B10K) Project - Family phase.</title>
        <authorList>
            <person name="Zhang G."/>
        </authorList>
    </citation>
    <scope>NUCLEOTIDE SEQUENCE [LARGE SCALE GENOMIC DNA]</scope>
    <source>
        <strain evidence="3">B10K-DU-001-27</strain>
        <tissue evidence="3">Muscle</tissue>
    </source>
</reference>
<name>A0A7K9RDD8_9PASS</name>
<gene>
    <name evidence="3" type="primary">Tmtc1</name>
    <name evidence="3" type="ORF">STEDEN_R01364</name>
</gene>
<dbReference type="Pfam" id="PF13181">
    <property type="entry name" value="TPR_8"/>
    <property type="match status" value="3"/>
</dbReference>
<dbReference type="InterPro" id="IPR019734">
    <property type="entry name" value="TPR_rpt"/>
</dbReference>
<feature type="repeat" description="TPR" evidence="1">
    <location>
        <begin position="583"/>
        <end position="616"/>
    </location>
</feature>
<feature type="repeat" description="TPR" evidence="1">
    <location>
        <begin position="383"/>
        <end position="416"/>
    </location>
</feature>
<comment type="caution">
    <text evidence="3">The sequence shown here is derived from an EMBL/GenBank/DDBJ whole genome shotgun (WGS) entry which is preliminary data.</text>
</comment>
<feature type="non-terminal residue" evidence="3">
    <location>
        <position position="1"/>
    </location>
</feature>
<dbReference type="PROSITE" id="PS50293">
    <property type="entry name" value="TPR_REGION"/>
    <property type="match status" value="1"/>
</dbReference>
<dbReference type="GO" id="GO:0035269">
    <property type="term" value="P:protein O-linked glycosylation via mannose"/>
    <property type="evidence" value="ECO:0007669"/>
    <property type="project" value="TreeGrafter"/>
</dbReference>
<feature type="repeat" description="TPR" evidence="1">
    <location>
        <begin position="651"/>
        <end position="684"/>
    </location>
</feature>
<dbReference type="AlphaFoldDB" id="A0A7K9RDD8"/>
<feature type="repeat" description="TPR" evidence="1">
    <location>
        <begin position="448"/>
        <end position="481"/>
    </location>
</feature>
<dbReference type="PROSITE" id="PS50005">
    <property type="entry name" value="TPR"/>
    <property type="match status" value="7"/>
</dbReference>
<dbReference type="PANTHER" id="PTHR44809:SF1">
    <property type="entry name" value="PROTEIN O-MANNOSYL-TRANSFERASE TMTC1"/>
    <property type="match status" value="1"/>
</dbReference>
<feature type="non-terminal residue" evidence="3">
    <location>
        <position position="782"/>
    </location>
</feature>
<dbReference type="GO" id="GO:0000030">
    <property type="term" value="F:mannosyltransferase activity"/>
    <property type="evidence" value="ECO:0007669"/>
    <property type="project" value="TreeGrafter"/>
</dbReference>
<evidence type="ECO:0000256" key="2">
    <source>
        <dbReference type="SAM" id="Phobius"/>
    </source>
</evidence>
<dbReference type="Proteomes" id="UP000572325">
    <property type="component" value="Unassembled WGS sequence"/>
</dbReference>
<dbReference type="SUPFAM" id="SSF48452">
    <property type="entry name" value="TPR-like"/>
    <property type="match status" value="2"/>
</dbReference>
<evidence type="ECO:0000313" key="3">
    <source>
        <dbReference type="EMBL" id="NXI21648.1"/>
    </source>
</evidence>
<protein>
    <submittedName>
        <fullName evidence="3">TMTC1 protein</fullName>
    </submittedName>
</protein>
<keyword evidence="2" id="KW-0812">Transmembrane</keyword>
<keyword evidence="4" id="KW-1185">Reference proteome</keyword>
<dbReference type="InterPro" id="IPR011990">
    <property type="entry name" value="TPR-like_helical_dom_sf"/>
</dbReference>
<feature type="repeat" description="TPR" evidence="1">
    <location>
        <begin position="516"/>
        <end position="549"/>
    </location>
</feature>
<dbReference type="PANTHER" id="PTHR44809">
    <property type="match status" value="1"/>
</dbReference>
<evidence type="ECO:0000313" key="4">
    <source>
        <dbReference type="Proteomes" id="UP000572325"/>
    </source>
</evidence>
<dbReference type="Pfam" id="PF14559">
    <property type="entry name" value="TPR_19"/>
    <property type="match status" value="2"/>
</dbReference>
<feature type="repeat" description="TPR" evidence="1">
    <location>
        <begin position="723"/>
        <end position="756"/>
    </location>
</feature>
<sequence>VWGTASFLSMQKFFATLQNAIVTLRNILKFLEQCSNDKNKMPRRAKLNVPYFILFDYPLPNSSVNNLIYVFSCIETDCFVLCFAGKHIAFASSCFQQLCNCEVIAETQVICTQVELYFLTYRPEQSLIYAALKPVPVPCLSPSNTICCSSSSHGDCLGHTQRVGHTSSPNLATWRKVGGFPRWITLLLQGRWEYDNSVCRLAGIIRCCVVHSYSALALPYEERLLCGNSFGFPVVSTGARNPFSSSAVVFSSSSTTFRPPSSICFRGSLAGFLYLMYSIISFDSFSKFFFKSLLVCLIMVYFLILLSPVAALINYCFPPLSFFPFTSTFCSSVCLFLQDWSVLILLAEACSVKYAFSMLVQGIFCPASVPLHSSGVKTLPHNAKVHYNYANFLKDQGRNLEAIYHYKTALKLYPRHASALNNLGTLTKDVVEAKNYYRQALQLNPQHNRALFNLGNLLKSQGKKEEAVILLRNSIKYGPEFADAYSSLASLLAEQERHKEAEEVYKAGIKNCPESSDLHNNYGVFLVDTGSPERAVSHYRQAILLSPAHHVAMVNLGRLHRSLGQNKEAEVWYKRALKVSRKAEILSALGALYYNTGRYEEALQVYREAAVLQPSNKDIQLALAQVLAMMGRMKEAEKMTNHILNEDATCLECYRFLSAIYSKQELYAKALEAIEKALQLEPKDPKVISELFFTKGNQLREQNLLDKAFESYKRAVELNPDQAQAWMNMGGIEHIKGSYITARDYYEKALQLVPNSKLLKENLAKLDRLEKRFQGVQEKDQT</sequence>
<feature type="transmembrane region" description="Helical" evidence="2">
    <location>
        <begin position="263"/>
        <end position="282"/>
    </location>
</feature>
<feature type="transmembrane region" description="Helical" evidence="2">
    <location>
        <begin position="288"/>
        <end position="313"/>
    </location>
</feature>
<dbReference type="EMBL" id="VWZU01001076">
    <property type="protein sequence ID" value="NXI21648.1"/>
    <property type="molecule type" value="Genomic_DNA"/>
</dbReference>
<dbReference type="InterPro" id="IPR052943">
    <property type="entry name" value="TMTC_O-mannosyl-trnsfr"/>
</dbReference>
<dbReference type="SMART" id="SM00028">
    <property type="entry name" value="TPR"/>
    <property type="match status" value="11"/>
</dbReference>
<feature type="repeat" description="TPR" evidence="1">
    <location>
        <begin position="689"/>
        <end position="722"/>
    </location>
</feature>
<keyword evidence="1" id="KW-0802">TPR repeat</keyword>
<keyword evidence="2" id="KW-0472">Membrane</keyword>
<proteinExistence type="predicted"/>
<organism evidence="3 4">
    <name type="scientific">Sterrhoptilus dennistouni</name>
    <dbReference type="NCBI Taxonomy" id="2585820"/>
    <lineage>
        <taxon>Eukaryota</taxon>
        <taxon>Metazoa</taxon>
        <taxon>Chordata</taxon>
        <taxon>Craniata</taxon>
        <taxon>Vertebrata</taxon>
        <taxon>Euteleostomi</taxon>
        <taxon>Archelosauria</taxon>
        <taxon>Archosauria</taxon>
        <taxon>Dinosauria</taxon>
        <taxon>Saurischia</taxon>
        <taxon>Theropoda</taxon>
        <taxon>Coelurosauria</taxon>
        <taxon>Aves</taxon>
        <taxon>Neognathae</taxon>
        <taxon>Neoaves</taxon>
        <taxon>Telluraves</taxon>
        <taxon>Australaves</taxon>
        <taxon>Passeriformes</taxon>
        <taxon>Sylvioidea</taxon>
        <taxon>Zosteropidae</taxon>
        <taxon>Sterrhoptilus</taxon>
    </lineage>
</organism>
<dbReference type="Pfam" id="PF13432">
    <property type="entry name" value="TPR_16"/>
    <property type="match status" value="1"/>
</dbReference>
<dbReference type="Pfam" id="PF13414">
    <property type="entry name" value="TPR_11"/>
    <property type="match status" value="1"/>
</dbReference>
<keyword evidence="2" id="KW-1133">Transmembrane helix</keyword>